<accession>A5D4A7</accession>
<dbReference type="PROSITE" id="PS50921">
    <property type="entry name" value="ANTAR"/>
    <property type="match status" value="1"/>
</dbReference>
<organism evidence="6 7">
    <name type="scientific">Pelotomaculum thermopropionicum (strain DSM 13744 / JCM 10971 / SI)</name>
    <dbReference type="NCBI Taxonomy" id="370438"/>
    <lineage>
        <taxon>Bacteria</taxon>
        <taxon>Bacillati</taxon>
        <taxon>Bacillota</taxon>
        <taxon>Clostridia</taxon>
        <taxon>Eubacteriales</taxon>
        <taxon>Desulfotomaculaceae</taxon>
        <taxon>Pelotomaculum</taxon>
    </lineage>
</organism>
<evidence type="ECO:0000256" key="1">
    <source>
        <dbReference type="ARBA" id="ARBA00018672"/>
    </source>
</evidence>
<keyword evidence="3" id="KW-0597">Phosphoprotein</keyword>
<name>A5D4A7_PELTS</name>
<dbReference type="PROSITE" id="PS50110">
    <property type="entry name" value="RESPONSE_REGULATORY"/>
    <property type="match status" value="1"/>
</dbReference>
<dbReference type="InterPro" id="IPR005561">
    <property type="entry name" value="ANTAR"/>
</dbReference>
<protein>
    <recommendedName>
        <fullName evidence="1">Stage 0 sporulation protein A homolog</fullName>
    </recommendedName>
</protein>
<dbReference type="EMBL" id="AP009389">
    <property type="protein sequence ID" value="BAF58908.1"/>
    <property type="molecule type" value="Genomic_DNA"/>
</dbReference>
<evidence type="ECO:0000256" key="2">
    <source>
        <dbReference type="ARBA" id="ARBA00024867"/>
    </source>
</evidence>
<evidence type="ECO:0000313" key="6">
    <source>
        <dbReference type="EMBL" id="BAF58908.1"/>
    </source>
</evidence>
<dbReference type="PANTHER" id="PTHR43367:SF1">
    <property type="entry name" value="TWO-COMPONENT RESPONSE REGULATOR-LIKE APRR6-RELATED"/>
    <property type="match status" value="1"/>
</dbReference>
<dbReference type="PIRSF" id="PIRSF036382">
    <property type="entry name" value="RR_antiterm"/>
    <property type="match status" value="1"/>
</dbReference>
<dbReference type="InterPro" id="IPR008327">
    <property type="entry name" value="Sig_transdc_resp-reg_antiterm"/>
</dbReference>
<dbReference type="GO" id="GO:0000160">
    <property type="term" value="P:phosphorelay signal transduction system"/>
    <property type="evidence" value="ECO:0007669"/>
    <property type="project" value="InterPro"/>
</dbReference>
<dbReference type="Pfam" id="PF03861">
    <property type="entry name" value="ANTAR"/>
    <property type="match status" value="1"/>
</dbReference>
<dbReference type="GO" id="GO:0003723">
    <property type="term" value="F:RNA binding"/>
    <property type="evidence" value="ECO:0007669"/>
    <property type="project" value="InterPro"/>
</dbReference>
<dbReference type="eggNOG" id="COG3707">
    <property type="taxonomic scope" value="Bacteria"/>
</dbReference>
<dbReference type="KEGG" id="pth:PTH_0727"/>
<sequence length="193" mass="21777">MLGARIVIADADAGYRKSLKEKLIHAGYFVAGEVSDGRSALKVIFQTEPDLVIMDTRLPGSGGMEIIRIIEEHRVAPVILLTASHEQELLEEAKDSWIFACLVKPVSDAQLFLAVEIAIANFRKFIKLEEENRRLKKALEERKLVEKAKGLVMEARGLSEKEAYKFLQKLSMDNCISLARVAKRVISYYEKKV</sequence>
<comment type="function">
    <text evidence="2">May play the central regulatory role in sporulation. It may be an element of the effector pathway responsible for the activation of sporulation genes in response to nutritional stress. Spo0A may act in concert with spo0H (a sigma factor) to control the expression of some genes that are critical to the sporulation process.</text>
</comment>
<dbReference type="SMART" id="SM01012">
    <property type="entry name" value="ANTAR"/>
    <property type="match status" value="1"/>
</dbReference>
<keyword evidence="7" id="KW-1185">Reference proteome</keyword>
<dbReference type="AlphaFoldDB" id="A5D4A7"/>
<feature type="domain" description="ANTAR" evidence="5">
    <location>
        <begin position="125"/>
        <end position="186"/>
    </location>
</feature>
<dbReference type="Pfam" id="PF00072">
    <property type="entry name" value="Response_reg"/>
    <property type="match status" value="1"/>
</dbReference>
<dbReference type="InterPro" id="IPR001789">
    <property type="entry name" value="Sig_transdc_resp-reg_receiver"/>
</dbReference>
<gene>
    <name evidence="6" type="primary">AmiR</name>
    <name evidence="6" type="ordered locus">PTH_0727</name>
</gene>
<proteinExistence type="predicted"/>
<dbReference type="STRING" id="370438.PTH_0727"/>
<dbReference type="Gene3D" id="3.40.50.2300">
    <property type="match status" value="1"/>
</dbReference>
<dbReference type="SUPFAM" id="SSF52172">
    <property type="entry name" value="CheY-like"/>
    <property type="match status" value="1"/>
</dbReference>
<reference evidence="7" key="1">
    <citation type="journal article" date="2008" name="Genome Res.">
        <title>The genome of Pelotomaculum thermopropionicum reveals niche-associated evolution in anaerobic microbiota.</title>
        <authorList>
            <person name="Kosaka T."/>
            <person name="Kato S."/>
            <person name="Shimoyama T."/>
            <person name="Ishii S."/>
            <person name="Abe T."/>
            <person name="Watanabe K."/>
        </authorList>
    </citation>
    <scope>NUCLEOTIDE SEQUENCE [LARGE SCALE GENOMIC DNA]</scope>
    <source>
        <strain evidence="7">DSM 13744 / JCM 10971 / SI</strain>
    </source>
</reference>
<evidence type="ECO:0000259" key="4">
    <source>
        <dbReference type="PROSITE" id="PS50110"/>
    </source>
</evidence>
<dbReference type="InterPro" id="IPR011006">
    <property type="entry name" value="CheY-like_superfamily"/>
</dbReference>
<dbReference type="SMART" id="SM00448">
    <property type="entry name" value="REC"/>
    <property type="match status" value="1"/>
</dbReference>
<dbReference type="HOGENOM" id="CLU_000445_65_0_9"/>
<feature type="domain" description="Response regulatory" evidence="4">
    <location>
        <begin position="5"/>
        <end position="119"/>
    </location>
</feature>
<evidence type="ECO:0000256" key="3">
    <source>
        <dbReference type="PROSITE-ProRule" id="PRU00169"/>
    </source>
</evidence>
<dbReference type="InterPro" id="IPR036388">
    <property type="entry name" value="WH-like_DNA-bd_sf"/>
</dbReference>
<evidence type="ECO:0000313" key="7">
    <source>
        <dbReference type="Proteomes" id="UP000006556"/>
    </source>
</evidence>
<dbReference type="PANTHER" id="PTHR43367">
    <property type="match status" value="1"/>
</dbReference>
<dbReference type="Proteomes" id="UP000006556">
    <property type="component" value="Chromosome"/>
</dbReference>
<evidence type="ECO:0000259" key="5">
    <source>
        <dbReference type="PROSITE" id="PS50921"/>
    </source>
</evidence>
<dbReference type="Gene3D" id="1.10.10.10">
    <property type="entry name" value="Winged helix-like DNA-binding domain superfamily/Winged helix DNA-binding domain"/>
    <property type="match status" value="1"/>
</dbReference>
<feature type="modified residue" description="4-aspartylphosphate" evidence="3">
    <location>
        <position position="55"/>
    </location>
</feature>